<dbReference type="Gene3D" id="3.90.70.10">
    <property type="entry name" value="Cysteine proteinases"/>
    <property type="match status" value="1"/>
</dbReference>
<evidence type="ECO:0000256" key="6">
    <source>
        <dbReference type="ARBA" id="ARBA00023145"/>
    </source>
</evidence>
<accession>A0A8T2R3K1</accession>
<dbReference type="Pfam" id="PF08246">
    <property type="entry name" value="Inhibitor_I29"/>
    <property type="match status" value="1"/>
</dbReference>
<dbReference type="PRINTS" id="PR00705">
    <property type="entry name" value="PAPAIN"/>
</dbReference>
<evidence type="ECO:0000256" key="3">
    <source>
        <dbReference type="ARBA" id="ARBA00022729"/>
    </source>
</evidence>
<evidence type="ECO:0000256" key="2">
    <source>
        <dbReference type="ARBA" id="ARBA00022670"/>
    </source>
</evidence>
<dbReference type="GO" id="GO:0006508">
    <property type="term" value="P:proteolysis"/>
    <property type="evidence" value="ECO:0007669"/>
    <property type="project" value="UniProtKB-KW"/>
</dbReference>
<keyword evidence="13" id="KW-1185">Reference proteome</keyword>
<keyword evidence="8" id="KW-0325">Glycoprotein</keyword>
<keyword evidence="5" id="KW-0788">Thiol protease</keyword>
<feature type="domain" description="Cathepsin propeptide inhibitor" evidence="11">
    <location>
        <begin position="75"/>
        <end position="131"/>
    </location>
</feature>
<evidence type="ECO:0000256" key="4">
    <source>
        <dbReference type="ARBA" id="ARBA00022801"/>
    </source>
</evidence>
<reference evidence="12" key="1">
    <citation type="submission" date="2021-08" db="EMBL/GenBank/DDBJ databases">
        <title>WGS assembly of Ceratopteris richardii.</title>
        <authorList>
            <person name="Marchant D.B."/>
            <person name="Chen G."/>
            <person name="Jenkins J."/>
            <person name="Shu S."/>
            <person name="Leebens-Mack J."/>
            <person name="Grimwood J."/>
            <person name="Schmutz J."/>
            <person name="Soltis P."/>
            <person name="Soltis D."/>
            <person name="Chen Z.-H."/>
        </authorList>
    </citation>
    <scope>NUCLEOTIDE SEQUENCE</scope>
    <source>
        <strain evidence="12">Whitten #5841</strain>
        <tissue evidence="12">Leaf</tissue>
    </source>
</reference>
<gene>
    <name evidence="12" type="ORF">KP509_30G032400</name>
</gene>
<keyword evidence="6" id="KW-0865">Zymogen</keyword>
<evidence type="ECO:0000256" key="8">
    <source>
        <dbReference type="ARBA" id="ARBA00023180"/>
    </source>
</evidence>
<evidence type="ECO:0000313" key="12">
    <source>
        <dbReference type="EMBL" id="KAH7290113.1"/>
    </source>
</evidence>
<dbReference type="AlphaFoldDB" id="A0A8T2R3K1"/>
<feature type="chain" id="PRO_5035718020" evidence="9">
    <location>
        <begin position="27"/>
        <end position="394"/>
    </location>
</feature>
<comment type="caution">
    <text evidence="12">The sequence shown here is derived from an EMBL/GenBank/DDBJ whole genome shotgun (WGS) entry which is preliminary data.</text>
</comment>
<dbReference type="Proteomes" id="UP000825935">
    <property type="component" value="Chromosome 30"/>
</dbReference>
<keyword evidence="7" id="KW-1015">Disulfide bond</keyword>
<dbReference type="InterPro" id="IPR025661">
    <property type="entry name" value="Pept_asp_AS"/>
</dbReference>
<dbReference type="InterPro" id="IPR038765">
    <property type="entry name" value="Papain-like_cys_pep_sf"/>
</dbReference>
<evidence type="ECO:0000259" key="10">
    <source>
        <dbReference type="SMART" id="SM00645"/>
    </source>
</evidence>
<comment type="similarity">
    <text evidence="1">Belongs to the peptidase C1 family.</text>
</comment>
<dbReference type="SMART" id="SM00645">
    <property type="entry name" value="Pept_C1"/>
    <property type="match status" value="1"/>
</dbReference>
<dbReference type="SMART" id="SM00848">
    <property type="entry name" value="Inhibitor_I29"/>
    <property type="match status" value="1"/>
</dbReference>
<dbReference type="SUPFAM" id="SSF54001">
    <property type="entry name" value="Cysteine proteinases"/>
    <property type="match status" value="1"/>
</dbReference>
<dbReference type="InterPro" id="IPR000668">
    <property type="entry name" value="Peptidase_C1A_C"/>
</dbReference>
<protein>
    <submittedName>
        <fullName evidence="12">Uncharacterized protein</fullName>
    </submittedName>
</protein>
<dbReference type="Pfam" id="PF00112">
    <property type="entry name" value="Peptidase_C1"/>
    <property type="match status" value="1"/>
</dbReference>
<evidence type="ECO:0000256" key="7">
    <source>
        <dbReference type="ARBA" id="ARBA00023157"/>
    </source>
</evidence>
<feature type="domain" description="Peptidase C1A papain C-terminal" evidence="10">
    <location>
        <begin position="159"/>
        <end position="384"/>
    </location>
</feature>
<dbReference type="PROSITE" id="PS00640">
    <property type="entry name" value="THIOL_PROTEASE_ASN"/>
    <property type="match status" value="1"/>
</dbReference>
<dbReference type="OMA" id="EMAHCLA"/>
<dbReference type="InterPro" id="IPR039417">
    <property type="entry name" value="Peptidase_C1A_papain-like"/>
</dbReference>
<dbReference type="CDD" id="cd02248">
    <property type="entry name" value="Peptidase_C1A"/>
    <property type="match status" value="1"/>
</dbReference>
<dbReference type="InterPro" id="IPR013201">
    <property type="entry name" value="Prot_inhib_I29"/>
</dbReference>
<dbReference type="OrthoDB" id="10253408at2759"/>
<evidence type="ECO:0000256" key="1">
    <source>
        <dbReference type="ARBA" id="ARBA00008455"/>
    </source>
</evidence>
<dbReference type="PROSITE" id="PS00139">
    <property type="entry name" value="THIOL_PROTEASE_CYS"/>
    <property type="match status" value="1"/>
</dbReference>
<dbReference type="GO" id="GO:0008234">
    <property type="term" value="F:cysteine-type peptidase activity"/>
    <property type="evidence" value="ECO:0007669"/>
    <property type="project" value="UniProtKB-KW"/>
</dbReference>
<keyword evidence="4" id="KW-0378">Hydrolase</keyword>
<keyword evidence="2" id="KW-0645">Protease</keyword>
<dbReference type="GO" id="GO:0000323">
    <property type="term" value="C:lytic vacuole"/>
    <property type="evidence" value="ECO:0007669"/>
    <property type="project" value="UniProtKB-ARBA"/>
</dbReference>
<name>A0A8T2R3K1_CERRI</name>
<sequence>MARAARCLLSFVLIVIALCFSAVVRAEISSAASASDLNEPTEPVITEVVNSEPILSAANLFNPLHYATAHVESQFRHFIRRYGKVYNSYEEYMRRLSVFKRNLEKALHHQTLDPTAVHGVTPYSDLTEEEFATHFLGLHDLALLASKSAPAPVLSVHDLPANFDWRDHGAVTPVKTQGLCGACWAFTTTGVLEGAHFVATGNLINLSEQQLIDCDKQCDPKNIRACDSGCSGGLMTNAYQYAMEAGGLMKEEDYPYTARVGQCRFNKDKVAVKVNNFTTIPLDEDQIAANLVKHGPLAVGLNAAFMQTYIGGVSCPLICSKLFVNHGVLLVGYKERGFAPLRLSNKPYWILKNSWGQHWGEKGFYKLCRGFSECGMNTMVSAAVAASVDSKNVE</sequence>
<evidence type="ECO:0000256" key="9">
    <source>
        <dbReference type="SAM" id="SignalP"/>
    </source>
</evidence>
<dbReference type="InterPro" id="IPR000169">
    <property type="entry name" value="Pept_cys_AS"/>
</dbReference>
<keyword evidence="3 9" id="KW-0732">Signal</keyword>
<evidence type="ECO:0000313" key="13">
    <source>
        <dbReference type="Proteomes" id="UP000825935"/>
    </source>
</evidence>
<dbReference type="FunFam" id="3.90.70.10:FF:000057">
    <property type="entry name" value="Cysteine protease RD19A"/>
    <property type="match status" value="1"/>
</dbReference>
<feature type="signal peptide" evidence="9">
    <location>
        <begin position="1"/>
        <end position="26"/>
    </location>
</feature>
<dbReference type="EMBL" id="CM035435">
    <property type="protein sequence ID" value="KAH7290113.1"/>
    <property type="molecule type" value="Genomic_DNA"/>
</dbReference>
<evidence type="ECO:0000256" key="5">
    <source>
        <dbReference type="ARBA" id="ARBA00022807"/>
    </source>
</evidence>
<dbReference type="PANTHER" id="PTHR12411">
    <property type="entry name" value="CYSTEINE PROTEASE FAMILY C1-RELATED"/>
    <property type="match status" value="1"/>
</dbReference>
<organism evidence="12 13">
    <name type="scientific">Ceratopteris richardii</name>
    <name type="common">Triangle waterfern</name>
    <dbReference type="NCBI Taxonomy" id="49495"/>
    <lineage>
        <taxon>Eukaryota</taxon>
        <taxon>Viridiplantae</taxon>
        <taxon>Streptophyta</taxon>
        <taxon>Embryophyta</taxon>
        <taxon>Tracheophyta</taxon>
        <taxon>Polypodiopsida</taxon>
        <taxon>Polypodiidae</taxon>
        <taxon>Polypodiales</taxon>
        <taxon>Pteridineae</taxon>
        <taxon>Pteridaceae</taxon>
        <taxon>Parkerioideae</taxon>
        <taxon>Ceratopteris</taxon>
    </lineage>
</organism>
<proteinExistence type="inferred from homology"/>
<evidence type="ECO:0000259" key="11">
    <source>
        <dbReference type="SMART" id="SM00848"/>
    </source>
</evidence>
<dbReference type="InterPro" id="IPR013128">
    <property type="entry name" value="Peptidase_C1A"/>
</dbReference>